<evidence type="ECO:0000256" key="3">
    <source>
        <dbReference type="ARBA" id="ARBA00022679"/>
    </source>
</evidence>
<dbReference type="GO" id="GO:0016757">
    <property type="term" value="F:glycosyltransferase activity"/>
    <property type="evidence" value="ECO:0007669"/>
    <property type="project" value="UniProtKB-KW"/>
</dbReference>
<dbReference type="eggNOG" id="COG1215">
    <property type="taxonomic scope" value="Bacteria"/>
</dbReference>
<dbReference type="EMBL" id="CP001785">
    <property type="protein sequence ID" value="ACX51987.1"/>
    <property type="molecule type" value="Genomic_DNA"/>
</dbReference>
<feature type="transmembrane region" description="Helical" evidence="4">
    <location>
        <begin position="371"/>
        <end position="391"/>
    </location>
</feature>
<comment type="similarity">
    <text evidence="1">Belongs to the glycosyltransferase 2 family.</text>
</comment>
<dbReference type="KEGG" id="adg:Adeg_0847"/>
<sequence>MSWELAWWLLGWYIFLYPFAMSVLWVTAGLYFWWRRERKPEREKKFWPDLWPPVTILIPCHNEAASIAATATALQFLDYPDYRVVFIDDASTDETAEVIRRFLPSNPNFHLLRLAENQGKAQALNCALATAVTTPITVVIDADTLLAPQALKYLVAPFCRQPRLGAVTGNPIALNRKNLLEKLQAAEFASIIGLIKRAQRVLGRVLTVSGCIAAYRTEVLREVGGFSSRTATEDIDITWQIQRRFYEVWFAPQAVAFIQCPSRLKEYWKQRRRWALGGWHLLRTHKDIFKRWRWRYLYPVYLEFVLSYLWSFAFVFGTLLWLVTRLFWGQPVGFSPIPVWYGAMLSLACIVQIATALVLNRRYDPKLWRTVFWVPWYPLFFFVFGALTVVWTAPKGLFGSLAQAGKWKSPERIALLFRLRSTHGGVDSS</sequence>
<name>C9RCL0_AMMDK</name>
<keyword evidence="4" id="KW-0472">Membrane</keyword>
<evidence type="ECO:0000313" key="6">
    <source>
        <dbReference type="Proteomes" id="UP000002620"/>
    </source>
</evidence>
<dbReference type="PANTHER" id="PTHR43630:SF1">
    <property type="entry name" value="POLY-BETA-1,6-N-ACETYL-D-GLUCOSAMINE SYNTHASE"/>
    <property type="match status" value="1"/>
</dbReference>
<keyword evidence="4" id="KW-1133">Transmembrane helix</keyword>
<feature type="transmembrane region" description="Helical" evidence="4">
    <location>
        <begin position="300"/>
        <end position="328"/>
    </location>
</feature>
<dbReference type="OrthoDB" id="9768769at2"/>
<evidence type="ECO:0000313" key="5">
    <source>
        <dbReference type="EMBL" id="ACX51987.1"/>
    </source>
</evidence>
<evidence type="ECO:0000256" key="1">
    <source>
        <dbReference type="ARBA" id="ARBA00006739"/>
    </source>
</evidence>
<dbReference type="Gene3D" id="3.90.550.10">
    <property type="entry name" value="Spore Coat Polysaccharide Biosynthesis Protein SpsA, Chain A"/>
    <property type="match status" value="1"/>
</dbReference>
<protein>
    <submittedName>
        <fullName evidence="5">Glycosyl transferase family 2</fullName>
    </submittedName>
</protein>
<keyword evidence="2" id="KW-0328">Glycosyltransferase</keyword>
<proteinExistence type="inferred from homology"/>
<keyword evidence="3 5" id="KW-0808">Transferase</keyword>
<feature type="transmembrane region" description="Helical" evidence="4">
    <location>
        <begin position="340"/>
        <end position="359"/>
    </location>
</feature>
<evidence type="ECO:0000256" key="4">
    <source>
        <dbReference type="SAM" id="Phobius"/>
    </source>
</evidence>
<dbReference type="CDD" id="cd06423">
    <property type="entry name" value="CESA_like"/>
    <property type="match status" value="1"/>
</dbReference>
<dbReference type="AlphaFoldDB" id="C9RCL0"/>
<dbReference type="SUPFAM" id="SSF53448">
    <property type="entry name" value="Nucleotide-diphospho-sugar transferases"/>
    <property type="match status" value="1"/>
</dbReference>
<dbReference type="HOGENOM" id="CLU_023978_0_1_9"/>
<dbReference type="STRING" id="429009.Adeg_0847"/>
<dbReference type="Proteomes" id="UP000002620">
    <property type="component" value="Chromosome"/>
</dbReference>
<accession>C9RCL0</accession>
<dbReference type="CAZy" id="GT2">
    <property type="family name" value="Glycosyltransferase Family 2"/>
</dbReference>
<feature type="transmembrane region" description="Helical" evidence="4">
    <location>
        <begin position="12"/>
        <end position="34"/>
    </location>
</feature>
<dbReference type="PANTHER" id="PTHR43630">
    <property type="entry name" value="POLY-BETA-1,6-N-ACETYL-D-GLUCOSAMINE SYNTHASE"/>
    <property type="match status" value="1"/>
</dbReference>
<organism evidence="5 6">
    <name type="scientific">Ammonifex degensii (strain DSM 10501 / KC4)</name>
    <dbReference type="NCBI Taxonomy" id="429009"/>
    <lineage>
        <taxon>Bacteria</taxon>
        <taxon>Bacillati</taxon>
        <taxon>Bacillota</taxon>
        <taxon>Clostridia</taxon>
        <taxon>Thermoanaerobacterales</taxon>
        <taxon>Thermoanaerobacteraceae</taxon>
        <taxon>Ammonifex</taxon>
    </lineage>
</organism>
<evidence type="ECO:0000256" key="2">
    <source>
        <dbReference type="ARBA" id="ARBA00022676"/>
    </source>
</evidence>
<keyword evidence="6" id="KW-1185">Reference proteome</keyword>
<reference evidence="5 6" key="1">
    <citation type="submission" date="2009-10" db="EMBL/GenBank/DDBJ databases">
        <title>Complete sequence of chromosome of Ammonifex degensii KC4.</title>
        <authorList>
            <consortium name="US DOE Joint Genome Institute"/>
            <person name="Kerfeld C."/>
            <person name="Goodner B."/>
            <person name="Huber H."/>
            <person name="Stetter K."/>
            <person name="Lucas S."/>
            <person name="Copeland A."/>
            <person name="Lapidus A."/>
            <person name="Glavina del Rio T."/>
            <person name="Dalin E."/>
            <person name="Tice H."/>
            <person name="Bruce D."/>
            <person name="Goodwin L."/>
            <person name="Pitluck S."/>
            <person name="Saunders E."/>
            <person name="Brettin T."/>
            <person name="Detter J.C."/>
            <person name="Han C."/>
            <person name="Larimer F."/>
            <person name="Land M."/>
            <person name="Hauser L."/>
            <person name="Kyrpides N."/>
            <person name="Ovchinnikova G."/>
            <person name="Richardson P."/>
        </authorList>
    </citation>
    <scope>NUCLEOTIDE SEQUENCE [LARGE SCALE GENOMIC DNA]</scope>
    <source>
        <strain evidence="6">DSM 10501 / KC4</strain>
    </source>
</reference>
<dbReference type="InterPro" id="IPR029044">
    <property type="entry name" value="Nucleotide-diphossugar_trans"/>
</dbReference>
<keyword evidence="4" id="KW-0812">Transmembrane</keyword>
<dbReference type="Pfam" id="PF13641">
    <property type="entry name" value="Glyco_tranf_2_3"/>
    <property type="match status" value="1"/>
</dbReference>
<gene>
    <name evidence="5" type="ordered locus">Adeg_0847</name>
</gene>
<dbReference type="RefSeq" id="WP_015738864.1">
    <property type="nucleotide sequence ID" value="NC_013385.1"/>
</dbReference>